<keyword evidence="2" id="KW-0812">Transmembrane</keyword>
<feature type="region of interest" description="Disordered" evidence="1">
    <location>
        <begin position="1"/>
        <end position="37"/>
    </location>
</feature>
<evidence type="ECO:0000256" key="1">
    <source>
        <dbReference type="SAM" id="MobiDB-lite"/>
    </source>
</evidence>
<proteinExistence type="predicted"/>
<evidence type="ECO:0008006" key="4">
    <source>
        <dbReference type="Google" id="ProtNLM"/>
    </source>
</evidence>
<reference evidence="3" key="1">
    <citation type="submission" date="2019-06" db="EMBL/GenBank/DDBJ databases">
        <authorList>
            <person name="Murdoch R.W."/>
            <person name="Fathepure B."/>
        </authorList>
    </citation>
    <scope>NUCLEOTIDE SEQUENCE</scope>
</reference>
<feature type="compositionally biased region" description="Basic and acidic residues" evidence="1">
    <location>
        <begin position="7"/>
        <end position="19"/>
    </location>
</feature>
<keyword evidence="2" id="KW-0472">Membrane</keyword>
<feature type="transmembrane region" description="Helical" evidence="2">
    <location>
        <begin position="44"/>
        <end position="67"/>
    </location>
</feature>
<dbReference type="Pfam" id="PF04375">
    <property type="entry name" value="HemX"/>
    <property type="match status" value="1"/>
</dbReference>
<name>A0A5B8R620_9ZZZZ</name>
<dbReference type="AlphaFoldDB" id="A0A5B8R620"/>
<dbReference type="PANTHER" id="PTHR38043:SF1">
    <property type="entry name" value="PROTEIN HEMX"/>
    <property type="match status" value="1"/>
</dbReference>
<evidence type="ECO:0000256" key="2">
    <source>
        <dbReference type="SAM" id="Phobius"/>
    </source>
</evidence>
<sequence>MTEENEQERPVQGEERQDSGAEATGAPRQAASGGSAGGGGLRGLAVAALVLAIVSVLAVALGGWWGWQRYQAFAARQASLVDQQALKQRSDGLDERISELRGRLSSLDERTAGRDQRLAELKASLDAVTETQSQLKAQMDRVAELAQVNRDDWRRSEAAYLARVAVHRLRYYRDVDAALGALKAADGMLSALGGEVIAERKAIRQAIDRLLAVTEPKTDRIASTLAGIADGVDGLRLRAGAEPLPAAKAADHGGEAGGEGARGPLGRAWSEFRGAMGELVVVSGPEREVVPLRPIRERFFLRENLRLQLESARLAAIRGDGALYRDSLKRARDWLSRYYDDGDAAVADALDRLDALADRPVRVTLPDIQSVLAPVREFD</sequence>
<keyword evidence="2" id="KW-1133">Transmembrane helix</keyword>
<organism evidence="3">
    <name type="scientific">uncultured organism</name>
    <dbReference type="NCBI Taxonomy" id="155900"/>
    <lineage>
        <taxon>unclassified sequences</taxon>
        <taxon>environmental samples</taxon>
    </lineage>
</organism>
<protein>
    <recommendedName>
        <fullName evidence="4">Uroporphyrinogen-III C-methyltransferase</fullName>
    </recommendedName>
</protein>
<evidence type="ECO:0000313" key="3">
    <source>
        <dbReference type="EMBL" id="QEA04026.1"/>
    </source>
</evidence>
<dbReference type="InterPro" id="IPR007470">
    <property type="entry name" value="HemX"/>
</dbReference>
<dbReference type="EMBL" id="MN079078">
    <property type="protein sequence ID" value="QEA04026.1"/>
    <property type="molecule type" value="Genomic_DNA"/>
</dbReference>
<dbReference type="PANTHER" id="PTHR38043">
    <property type="entry name" value="PROTEIN HEMX"/>
    <property type="match status" value="1"/>
</dbReference>
<accession>A0A5B8R620</accession>
<gene>
    <name evidence="3" type="ORF">KBTEX_00327</name>
</gene>